<evidence type="ECO:0000313" key="2">
    <source>
        <dbReference type="EMBL" id="PWJ54081.1"/>
    </source>
</evidence>
<dbReference type="Pfam" id="PF13302">
    <property type="entry name" value="Acetyltransf_3"/>
    <property type="match status" value="1"/>
</dbReference>
<comment type="caution">
    <text evidence="2">The sequence shown here is derived from an EMBL/GenBank/DDBJ whole genome shotgun (WGS) entry which is preliminary data.</text>
</comment>
<accession>A0A316A8H4</accession>
<keyword evidence="3" id="KW-1185">Reference proteome</keyword>
<dbReference type="GO" id="GO:0016747">
    <property type="term" value="F:acyltransferase activity, transferring groups other than amino-acyl groups"/>
    <property type="evidence" value="ECO:0007669"/>
    <property type="project" value="InterPro"/>
</dbReference>
<evidence type="ECO:0000313" key="3">
    <source>
        <dbReference type="Proteomes" id="UP000245880"/>
    </source>
</evidence>
<dbReference type="PROSITE" id="PS51186">
    <property type="entry name" value="GNAT"/>
    <property type="match status" value="1"/>
</dbReference>
<dbReference type="AlphaFoldDB" id="A0A316A8H4"/>
<sequence>MITDFKIQELENQLVRLVPLIGIDFEKIYKVASDPSIWEQHPASDRYQKEKFESYFNNAPCKQWAYVALDRQTGEVIGSTRYYDYKPAEKSLAIGYTFLAREYWGGAYNQSIKTALLDYAFQAVDRVYFHIAPANIRSQKATNKIGAQKVGDYHLEFNGQKLLHFEYAIEKEDWGLRSE</sequence>
<dbReference type="SUPFAM" id="SSF55729">
    <property type="entry name" value="Acyl-CoA N-acyltransferases (Nat)"/>
    <property type="match status" value="1"/>
</dbReference>
<dbReference type="PANTHER" id="PTHR43610">
    <property type="entry name" value="BLL6696 PROTEIN"/>
    <property type="match status" value="1"/>
</dbReference>
<dbReference type="Proteomes" id="UP000245880">
    <property type="component" value="Unassembled WGS sequence"/>
</dbReference>
<dbReference type="Gene3D" id="3.40.630.30">
    <property type="match status" value="1"/>
</dbReference>
<dbReference type="EMBL" id="QGDT01000019">
    <property type="protein sequence ID" value="PWJ54081.1"/>
    <property type="molecule type" value="Genomic_DNA"/>
</dbReference>
<organism evidence="2 3">
    <name type="scientific">Dyadobacter jejuensis</name>
    <dbReference type="NCBI Taxonomy" id="1082580"/>
    <lineage>
        <taxon>Bacteria</taxon>
        <taxon>Pseudomonadati</taxon>
        <taxon>Bacteroidota</taxon>
        <taxon>Cytophagia</taxon>
        <taxon>Cytophagales</taxon>
        <taxon>Spirosomataceae</taxon>
        <taxon>Dyadobacter</taxon>
    </lineage>
</organism>
<evidence type="ECO:0000259" key="1">
    <source>
        <dbReference type="PROSITE" id="PS51186"/>
    </source>
</evidence>
<protein>
    <recommendedName>
        <fullName evidence="1">N-acetyltransferase domain-containing protein</fullName>
    </recommendedName>
</protein>
<feature type="domain" description="N-acetyltransferase" evidence="1">
    <location>
        <begin position="15"/>
        <end position="172"/>
    </location>
</feature>
<gene>
    <name evidence="2" type="ORF">CLV98_11924</name>
</gene>
<dbReference type="InterPro" id="IPR016181">
    <property type="entry name" value="Acyl_CoA_acyltransferase"/>
</dbReference>
<dbReference type="InterPro" id="IPR000182">
    <property type="entry name" value="GNAT_dom"/>
</dbReference>
<dbReference type="PANTHER" id="PTHR43610:SF1">
    <property type="entry name" value="N-ACETYLTRANSFERASE DOMAIN-CONTAINING PROTEIN"/>
    <property type="match status" value="1"/>
</dbReference>
<reference evidence="2 3" key="1">
    <citation type="submission" date="2018-03" db="EMBL/GenBank/DDBJ databases">
        <title>Genomic Encyclopedia of Archaeal and Bacterial Type Strains, Phase II (KMG-II): from individual species to whole genera.</title>
        <authorList>
            <person name="Goeker M."/>
        </authorList>
    </citation>
    <scope>NUCLEOTIDE SEQUENCE [LARGE SCALE GENOMIC DNA]</scope>
    <source>
        <strain evidence="2 3">DSM 100346</strain>
    </source>
</reference>
<proteinExistence type="predicted"/>
<dbReference type="RefSeq" id="WP_229203524.1">
    <property type="nucleotide sequence ID" value="NZ_QGDT01000019.1"/>
</dbReference>
<name>A0A316A8H4_9BACT</name>